<dbReference type="InterPro" id="IPR008692">
    <property type="entry name" value="Hemogglutn_Mycoplasma"/>
</dbReference>
<evidence type="ECO:0000313" key="2">
    <source>
        <dbReference type="EMBL" id="SYV94136.1"/>
    </source>
</evidence>
<dbReference type="AlphaFoldDB" id="A0A3B0PRS3"/>
<sequence>MIPGLAFGENTIELSVPATKVAPMIGNMYFTSNANSERTIYNQIFGNTESNESNSTVVSVNLLKGYGLAADW</sequence>
<evidence type="ECO:0000259" key="1">
    <source>
        <dbReference type="Pfam" id="PF05692"/>
    </source>
</evidence>
<gene>
    <name evidence="2" type="ORF">NCTC10115_00448</name>
</gene>
<evidence type="ECO:0000313" key="3">
    <source>
        <dbReference type="Proteomes" id="UP000260136"/>
    </source>
</evidence>
<organism evidence="2 3">
    <name type="scientific">Mycoplasmoides gallisepticum</name>
    <name type="common">Mycoplasma gallisepticum</name>
    <dbReference type="NCBI Taxonomy" id="2096"/>
    <lineage>
        <taxon>Bacteria</taxon>
        <taxon>Bacillati</taxon>
        <taxon>Mycoplasmatota</taxon>
        <taxon>Mycoplasmoidales</taxon>
        <taxon>Mycoplasmoidaceae</taxon>
        <taxon>Mycoplasmoides</taxon>
    </lineage>
</organism>
<dbReference type="Pfam" id="PF05692">
    <property type="entry name" value="Myco_haema"/>
    <property type="match status" value="1"/>
</dbReference>
<feature type="non-terminal residue" evidence="2">
    <location>
        <position position="72"/>
    </location>
</feature>
<feature type="domain" description="Haemagglutinin Mycoplasma" evidence="1">
    <location>
        <begin position="2"/>
        <end position="72"/>
    </location>
</feature>
<name>A0A3B0PRS3_MYCGL</name>
<protein>
    <submittedName>
        <fullName evidence="2">Mycoplasma haemagglutinin</fullName>
    </submittedName>
</protein>
<dbReference type="Proteomes" id="UP000260136">
    <property type="component" value="Chromosome"/>
</dbReference>
<dbReference type="EMBL" id="LS991952">
    <property type="protein sequence ID" value="SYV94136.1"/>
    <property type="molecule type" value="Genomic_DNA"/>
</dbReference>
<accession>A0A3B0PRS3</accession>
<proteinExistence type="predicted"/>
<reference evidence="3" key="1">
    <citation type="submission" date="2018-06" db="EMBL/GenBank/DDBJ databases">
        <authorList>
            <consortium name="Pathogen Informatics"/>
        </authorList>
    </citation>
    <scope>NUCLEOTIDE SEQUENCE [LARGE SCALE GENOMIC DNA]</scope>
    <source>
        <strain evidence="3">NCTC10115</strain>
    </source>
</reference>